<comment type="caution">
    <text evidence="1">The sequence shown here is derived from an EMBL/GenBank/DDBJ whole genome shotgun (WGS) entry which is preliminary data.</text>
</comment>
<reference evidence="1 2" key="1">
    <citation type="submission" date="2015-01" db="EMBL/GenBank/DDBJ databases">
        <title>Erwinia tracheiphila.</title>
        <authorList>
            <person name="Shapiro L.R."/>
        </authorList>
    </citation>
    <scope>NUCLEOTIDE SEQUENCE [LARGE SCALE GENOMIC DNA]</scope>
    <source>
        <strain evidence="1 2">BuffGH</strain>
    </source>
</reference>
<accession>A0A0M2KE79</accession>
<dbReference type="PATRIC" id="fig|65700.7.peg.5079"/>
<evidence type="ECO:0000313" key="1">
    <source>
        <dbReference type="EMBL" id="KKF37239.1"/>
    </source>
</evidence>
<dbReference type="STRING" id="65700.SY86_20405"/>
<dbReference type="Proteomes" id="UP000033924">
    <property type="component" value="Unassembled WGS sequence"/>
</dbReference>
<organism evidence="1 2">
    <name type="scientific">Erwinia tracheiphila</name>
    <dbReference type="NCBI Taxonomy" id="65700"/>
    <lineage>
        <taxon>Bacteria</taxon>
        <taxon>Pseudomonadati</taxon>
        <taxon>Pseudomonadota</taxon>
        <taxon>Gammaproteobacteria</taxon>
        <taxon>Enterobacterales</taxon>
        <taxon>Erwiniaceae</taxon>
        <taxon>Erwinia</taxon>
    </lineage>
</organism>
<sequence>MSSLLNKEVAALKRIYVRNSSLLTAGYVSAWKAYFGDELRLYIFIDGYQMVLDRTRKAAGWDVDQWEKGKCVVFWGVIRSCREFRLIMTTARRAARDMEMRAMGLDLEKSPFRLLVRDIKEREEHRAQRQQS</sequence>
<proteinExistence type="predicted"/>
<dbReference type="RefSeq" id="WP_020322741.1">
    <property type="nucleotide sequence ID" value="NZ_CP089932.1"/>
</dbReference>
<dbReference type="EMBL" id="JXNU01000003">
    <property type="protein sequence ID" value="KKF37239.1"/>
    <property type="molecule type" value="Genomic_DNA"/>
</dbReference>
<keyword evidence="2" id="KW-1185">Reference proteome</keyword>
<evidence type="ECO:0000313" key="2">
    <source>
        <dbReference type="Proteomes" id="UP000033924"/>
    </source>
</evidence>
<name>A0A0M2KE79_9GAMM</name>
<gene>
    <name evidence="1" type="ORF">SY86_20405</name>
</gene>
<dbReference type="AlphaFoldDB" id="A0A0M2KE79"/>
<protein>
    <submittedName>
        <fullName evidence="1">Uncharacterized protein</fullName>
    </submittedName>
</protein>